<dbReference type="RefSeq" id="WP_301229011.1">
    <property type="nucleotide sequence ID" value="NZ_JAROCG010000002.1"/>
</dbReference>
<name>A0ABT8K411_9MICC</name>
<accession>A0ABT8K411</accession>
<feature type="compositionally biased region" description="Low complexity" evidence="1">
    <location>
        <begin position="7"/>
        <end position="22"/>
    </location>
</feature>
<feature type="region of interest" description="Disordered" evidence="1">
    <location>
        <begin position="1"/>
        <end position="138"/>
    </location>
</feature>
<evidence type="ECO:0000256" key="1">
    <source>
        <dbReference type="SAM" id="MobiDB-lite"/>
    </source>
</evidence>
<feature type="compositionally biased region" description="Basic and acidic residues" evidence="1">
    <location>
        <begin position="30"/>
        <end position="39"/>
    </location>
</feature>
<reference evidence="2" key="1">
    <citation type="submission" date="2023-06" db="EMBL/GenBank/DDBJ databases">
        <title>MT1 and MT2 Draft Genomes of Novel Species.</title>
        <authorList>
            <person name="Venkateswaran K."/>
        </authorList>
    </citation>
    <scope>NUCLEOTIDE SEQUENCE</scope>
    <source>
        <strain evidence="2">IIF3SC-B10</strain>
    </source>
</reference>
<feature type="compositionally biased region" description="Basic and acidic residues" evidence="1">
    <location>
        <begin position="113"/>
        <end position="131"/>
    </location>
</feature>
<feature type="compositionally biased region" description="Basic and acidic residues" evidence="1">
    <location>
        <begin position="89"/>
        <end position="98"/>
    </location>
</feature>
<evidence type="ECO:0000313" key="2">
    <source>
        <dbReference type="EMBL" id="MDN4612191.1"/>
    </source>
</evidence>
<evidence type="ECO:0000313" key="3">
    <source>
        <dbReference type="Proteomes" id="UP001174209"/>
    </source>
</evidence>
<proteinExistence type="predicted"/>
<organism evidence="2 3">
    <name type="scientific">Arthrobacter burdickii</name>
    <dbReference type="NCBI Taxonomy" id="3035920"/>
    <lineage>
        <taxon>Bacteria</taxon>
        <taxon>Bacillati</taxon>
        <taxon>Actinomycetota</taxon>
        <taxon>Actinomycetes</taxon>
        <taxon>Micrococcales</taxon>
        <taxon>Micrococcaceae</taxon>
        <taxon>Arthrobacter</taxon>
    </lineage>
</organism>
<sequence>MTESSSAGDPAGAALPADHPLGPAAPVPPLEKETRRSREGYTTPTDRPDSGSAGHGVTSEHGDGGRPRRDRRENALDPSAGSGGHHGTSIRDEQHTHEAGVVPAAYVGAGTPEHPDGNRHPEDAVLEHDSWDSDTEQD</sequence>
<protein>
    <submittedName>
        <fullName evidence="2">Uncharacterized protein</fullName>
    </submittedName>
</protein>
<feature type="compositionally biased region" description="Basic and acidic residues" evidence="1">
    <location>
        <begin position="58"/>
        <end position="75"/>
    </location>
</feature>
<dbReference type="Proteomes" id="UP001174209">
    <property type="component" value="Unassembled WGS sequence"/>
</dbReference>
<keyword evidence="3" id="KW-1185">Reference proteome</keyword>
<dbReference type="EMBL" id="JAROCG010000002">
    <property type="protein sequence ID" value="MDN4612191.1"/>
    <property type="molecule type" value="Genomic_DNA"/>
</dbReference>
<comment type="caution">
    <text evidence="2">The sequence shown here is derived from an EMBL/GenBank/DDBJ whole genome shotgun (WGS) entry which is preliminary data.</text>
</comment>
<feature type="compositionally biased region" description="Low complexity" evidence="1">
    <location>
        <begin position="99"/>
        <end position="110"/>
    </location>
</feature>
<gene>
    <name evidence="2" type="ORF">P5G52_15095</name>
</gene>